<name>A0ABR1EJR4_NECAM</name>
<reference evidence="1 2" key="1">
    <citation type="submission" date="2023-08" db="EMBL/GenBank/DDBJ databases">
        <title>A Necator americanus chromosomal reference genome.</title>
        <authorList>
            <person name="Ilik V."/>
            <person name="Petrzelkova K.J."/>
            <person name="Pardy F."/>
            <person name="Fuh T."/>
            <person name="Niatou-Singa F.S."/>
            <person name="Gouil Q."/>
            <person name="Baker L."/>
            <person name="Ritchie M.E."/>
            <person name="Jex A.R."/>
            <person name="Gazzola D."/>
            <person name="Li H."/>
            <person name="Toshio Fujiwara R."/>
            <person name="Zhan B."/>
            <person name="Aroian R.V."/>
            <person name="Pafco B."/>
            <person name="Schwarz E.M."/>
        </authorList>
    </citation>
    <scope>NUCLEOTIDE SEQUENCE [LARGE SCALE GENOMIC DNA]</scope>
    <source>
        <strain evidence="1 2">Aroian</strain>
        <tissue evidence="1">Whole animal</tissue>
    </source>
</reference>
<dbReference type="EMBL" id="JAVFWL010000006">
    <property type="protein sequence ID" value="KAK6762921.1"/>
    <property type="molecule type" value="Genomic_DNA"/>
</dbReference>
<evidence type="ECO:0000313" key="2">
    <source>
        <dbReference type="Proteomes" id="UP001303046"/>
    </source>
</evidence>
<keyword evidence="2" id="KW-1185">Reference proteome</keyword>
<comment type="caution">
    <text evidence="1">The sequence shown here is derived from an EMBL/GenBank/DDBJ whole genome shotgun (WGS) entry which is preliminary data.</text>
</comment>
<gene>
    <name evidence="1" type="primary">Necator_chrX.g23742</name>
    <name evidence="1" type="ORF">RB195_023578</name>
</gene>
<sequence>MKILQFNRRLTTWVEQHWILHLIGRSGVEDVQSPMKCGNKHSLNVNSKRLSTKIEQKADGLFHIGKTS</sequence>
<organism evidence="1 2">
    <name type="scientific">Necator americanus</name>
    <name type="common">Human hookworm</name>
    <dbReference type="NCBI Taxonomy" id="51031"/>
    <lineage>
        <taxon>Eukaryota</taxon>
        <taxon>Metazoa</taxon>
        <taxon>Ecdysozoa</taxon>
        <taxon>Nematoda</taxon>
        <taxon>Chromadorea</taxon>
        <taxon>Rhabditida</taxon>
        <taxon>Rhabditina</taxon>
        <taxon>Rhabditomorpha</taxon>
        <taxon>Strongyloidea</taxon>
        <taxon>Ancylostomatidae</taxon>
        <taxon>Bunostominae</taxon>
        <taxon>Necator</taxon>
    </lineage>
</organism>
<evidence type="ECO:0000313" key="1">
    <source>
        <dbReference type="EMBL" id="KAK6762921.1"/>
    </source>
</evidence>
<accession>A0ABR1EJR4</accession>
<proteinExistence type="predicted"/>
<dbReference type="Proteomes" id="UP001303046">
    <property type="component" value="Unassembled WGS sequence"/>
</dbReference>
<protein>
    <submittedName>
        <fullName evidence="1">Uncharacterized protein</fullName>
    </submittedName>
</protein>